<name>A0A7R8UG32_HERIL</name>
<feature type="signal peptide" evidence="1">
    <location>
        <begin position="1"/>
        <end position="17"/>
    </location>
</feature>
<dbReference type="InParanoid" id="A0A7R8UG32"/>
<gene>
    <name evidence="2" type="ORF">HERILL_LOCUS3114</name>
</gene>
<dbReference type="EMBL" id="LR899009">
    <property type="protein sequence ID" value="CAD7079929.1"/>
    <property type="molecule type" value="Genomic_DNA"/>
</dbReference>
<protein>
    <submittedName>
        <fullName evidence="2">Uncharacterized protein</fullName>
    </submittedName>
</protein>
<reference evidence="2 3" key="1">
    <citation type="submission" date="2020-11" db="EMBL/GenBank/DDBJ databases">
        <authorList>
            <person name="Wallbank WR R."/>
            <person name="Pardo Diaz C."/>
            <person name="Kozak K."/>
            <person name="Martin S."/>
            <person name="Jiggins C."/>
            <person name="Moest M."/>
            <person name="Warren A I."/>
            <person name="Generalovic N T."/>
            <person name="Byers J.R.P. K."/>
            <person name="Montejo-Kovacevich G."/>
            <person name="Yen C E."/>
        </authorList>
    </citation>
    <scope>NUCLEOTIDE SEQUENCE [LARGE SCALE GENOMIC DNA]</scope>
</reference>
<evidence type="ECO:0000256" key="1">
    <source>
        <dbReference type="SAM" id="SignalP"/>
    </source>
</evidence>
<dbReference type="AlphaFoldDB" id="A0A7R8UG32"/>
<dbReference type="Proteomes" id="UP000594454">
    <property type="component" value="Chromosome 1"/>
</dbReference>
<keyword evidence="1" id="KW-0732">Signal</keyword>
<evidence type="ECO:0000313" key="3">
    <source>
        <dbReference type="Proteomes" id="UP000594454"/>
    </source>
</evidence>
<organism evidence="2 3">
    <name type="scientific">Hermetia illucens</name>
    <name type="common">Black soldier fly</name>
    <dbReference type="NCBI Taxonomy" id="343691"/>
    <lineage>
        <taxon>Eukaryota</taxon>
        <taxon>Metazoa</taxon>
        <taxon>Ecdysozoa</taxon>
        <taxon>Arthropoda</taxon>
        <taxon>Hexapoda</taxon>
        <taxon>Insecta</taxon>
        <taxon>Pterygota</taxon>
        <taxon>Neoptera</taxon>
        <taxon>Endopterygota</taxon>
        <taxon>Diptera</taxon>
        <taxon>Brachycera</taxon>
        <taxon>Stratiomyomorpha</taxon>
        <taxon>Stratiomyidae</taxon>
        <taxon>Hermetiinae</taxon>
        <taxon>Hermetia</taxon>
    </lineage>
</organism>
<accession>A0A7R8UG32</accession>
<proteinExistence type="predicted"/>
<dbReference type="SUPFAM" id="SSF54060">
    <property type="entry name" value="His-Me finger endonucleases"/>
    <property type="match status" value="1"/>
</dbReference>
<feature type="chain" id="PRO_5030859520" evidence="1">
    <location>
        <begin position="18"/>
        <end position="567"/>
    </location>
</feature>
<dbReference type="InterPro" id="IPR044925">
    <property type="entry name" value="His-Me_finger_sf"/>
</dbReference>
<sequence length="567" mass="63875">MWKLIFAAFSLISSATAICPLLFDPNHPGLFTRQFGSLRLILSLNGNQVSFEDNTEITGFCSGGFSGYSYYQSNLLEEITFKCSGNNILYRTSGSSAYQTFNNAGTLTCSSSSTFYETSVPQCEAYGLAYGLFVENQTFVFADLCFDLNKMQTQFVHYIAGTRTLFVESQADLNPVNISASAANVSFYNHQEQNQLNLRVAVNHSIPNYASIAEFQLDGLVSLRPFLGVLGPYSKDFSNSSMIAWWKNLRLGNWKLIEETIANIATDKFYDVYAGTSGVVTYPLSGNCMVQEELTFKEDQFVRQVPLYVWNYVKQRDNDTDPGVVIIGVNSPFFEGGQVLCKDMCNKISWLDSLKNVRKILSLGYIFCCKPSDVKDKLDNLGCFHFNFNPEKCGLNFDGNFPGIFTTKFGSKTVILNPRNNQVTWDDRTTIMAYCPGGFRYFRQYQEETVRKLTFSCSDNSVYYKKVNDSEYSFFENRGSMACLSTSQFFMTTTAGCQKDGFVFGFSIGKLPVIFAEFCFDLLQMKTIFVHYVATARVPYLEKQLALNPGNITGSAVFLDSNYIEEE</sequence>
<keyword evidence="3" id="KW-1185">Reference proteome</keyword>
<dbReference type="OrthoDB" id="7986954at2759"/>
<evidence type="ECO:0000313" key="2">
    <source>
        <dbReference type="EMBL" id="CAD7079929.1"/>
    </source>
</evidence>